<name>A0A843XEZ8_COLES</name>
<dbReference type="AlphaFoldDB" id="A0A843XEZ8"/>
<comment type="caution">
    <text evidence="2">The sequence shown here is derived from an EMBL/GenBank/DDBJ whole genome shotgun (WGS) entry which is preliminary data.</text>
</comment>
<reference evidence="2" key="1">
    <citation type="submission" date="2017-07" db="EMBL/GenBank/DDBJ databases">
        <title>Taro Niue Genome Assembly and Annotation.</title>
        <authorList>
            <person name="Atibalentja N."/>
            <person name="Keating K."/>
            <person name="Fields C.J."/>
        </authorList>
    </citation>
    <scope>NUCLEOTIDE SEQUENCE</scope>
    <source>
        <strain evidence="2">Niue_2</strain>
        <tissue evidence="2">Leaf</tissue>
    </source>
</reference>
<sequence>MTGKGKAVTVAGASGVTVAASSGPRCRHYNGLRERFRIGDEYEIIDAKEGESYLVNKPGCLPLSMDHMEAGFRLPLPEVAKALLNCWGVSSIQLTPNTWRGADVDSGLTSRWLASTVCWRQASGSWFSCWRLKKSTSRDVDVDLFREEVNGVIPSVDAAVYLQMCSQAALHLDDWRVGGPQPVSRDVECDSVLCVLLVVVLSRLPWSPFSTCLCAVEPARFQFSQCAPEGAAHYDTGSCVLTECGSVSSLRVLWSFVTSCWLCLVAPTISAIPRFFGSSDSVDYARHWRSPHAELSSHSNRRSCSTRREISSPAKELGITFRTGIAFAYVTTIRNRHSQTVDSVLVLRNSVPGPKFPSGQTRISIRPGVGTAREAPIQNRHFDPVGNKTSFRGRNTFVSHSEIAIIADDLPYSKNRHSETVDSPLVSRNSVPRAKVPPPERVY</sequence>
<proteinExistence type="predicted"/>
<feature type="region of interest" description="Disordered" evidence="1">
    <location>
        <begin position="417"/>
        <end position="443"/>
    </location>
</feature>
<evidence type="ECO:0000313" key="3">
    <source>
        <dbReference type="Proteomes" id="UP000652761"/>
    </source>
</evidence>
<evidence type="ECO:0000256" key="1">
    <source>
        <dbReference type="SAM" id="MobiDB-lite"/>
    </source>
</evidence>
<gene>
    <name evidence="2" type="ORF">Taro_050783</name>
</gene>
<accession>A0A843XEZ8</accession>
<dbReference type="Proteomes" id="UP000652761">
    <property type="component" value="Unassembled WGS sequence"/>
</dbReference>
<dbReference type="EMBL" id="NMUH01007774">
    <property type="protein sequence ID" value="MQM17805.1"/>
    <property type="molecule type" value="Genomic_DNA"/>
</dbReference>
<organism evidence="2 3">
    <name type="scientific">Colocasia esculenta</name>
    <name type="common">Wild taro</name>
    <name type="synonym">Arum esculentum</name>
    <dbReference type="NCBI Taxonomy" id="4460"/>
    <lineage>
        <taxon>Eukaryota</taxon>
        <taxon>Viridiplantae</taxon>
        <taxon>Streptophyta</taxon>
        <taxon>Embryophyta</taxon>
        <taxon>Tracheophyta</taxon>
        <taxon>Spermatophyta</taxon>
        <taxon>Magnoliopsida</taxon>
        <taxon>Liliopsida</taxon>
        <taxon>Araceae</taxon>
        <taxon>Aroideae</taxon>
        <taxon>Colocasieae</taxon>
        <taxon>Colocasia</taxon>
    </lineage>
</organism>
<keyword evidence="3" id="KW-1185">Reference proteome</keyword>
<evidence type="ECO:0000313" key="2">
    <source>
        <dbReference type="EMBL" id="MQM17805.1"/>
    </source>
</evidence>
<protein>
    <submittedName>
        <fullName evidence="2">Uncharacterized protein</fullName>
    </submittedName>
</protein>